<evidence type="ECO:0000313" key="3">
    <source>
        <dbReference type="Proteomes" id="UP001176941"/>
    </source>
</evidence>
<evidence type="ECO:0000313" key="2">
    <source>
        <dbReference type="EMBL" id="CAI9173324.1"/>
    </source>
</evidence>
<feature type="compositionally biased region" description="Polar residues" evidence="1">
    <location>
        <begin position="1"/>
        <end position="10"/>
    </location>
</feature>
<dbReference type="Proteomes" id="UP001176941">
    <property type="component" value="Chromosome 33"/>
</dbReference>
<reference evidence="2" key="1">
    <citation type="submission" date="2023-04" db="EMBL/GenBank/DDBJ databases">
        <authorList>
            <consortium name="ELIXIR-Norway"/>
        </authorList>
    </citation>
    <scope>NUCLEOTIDE SEQUENCE [LARGE SCALE GENOMIC DNA]</scope>
</reference>
<sequence>MRGSAGSQSLRPLGRARAASAVSRMETPQPARPLSRTRPSGGLPSQGRGPGGSASAPAPRPFSRPPAARTHHGANLNARQHGHKTETTRSPRPEPTRACTESTTPRAGGPREAPPMCAGHRPGPRRAPSTFPSLTRHPSPASPQPRLTPAPPPAPPPLAAPCIAPAPTPLRHPAAAPGGEGLPRSRQPARERFNNTDDTVKLAQPSNFQNMNEKGGRGANFKTQYTKIEGKYKCTQMKIGERVSHTFFQRRRS</sequence>
<feature type="compositionally biased region" description="Low complexity" evidence="1">
    <location>
        <begin position="39"/>
        <end position="57"/>
    </location>
</feature>
<name>A0ABN8ZNG6_RANTA</name>
<feature type="region of interest" description="Disordered" evidence="1">
    <location>
        <begin position="1"/>
        <end position="219"/>
    </location>
</feature>
<protein>
    <submittedName>
        <fullName evidence="2">Uncharacterized protein</fullName>
    </submittedName>
</protein>
<dbReference type="EMBL" id="OX459969">
    <property type="protein sequence ID" value="CAI9173324.1"/>
    <property type="molecule type" value="Genomic_DNA"/>
</dbReference>
<proteinExistence type="predicted"/>
<gene>
    <name evidence="2" type="ORF">MRATA1EN1_LOCUS22286</name>
</gene>
<evidence type="ECO:0000256" key="1">
    <source>
        <dbReference type="SAM" id="MobiDB-lite"/>
    </source>
</evidence>
<keyword evidence="3" id="KW-1185">Reference proteome</keyword>
<feature type="compositionally biased region" description="Basic and acidic residues" evidence="1">
    <location>
        <begin position="188"/>
        <end position="200"/>
    </location>
</feature>
<feature type="compositionally biased region" description="Basic and acidic residues" evidence="1">
    <location>
        <begin position="83"/>
        <end position="95"/>
    </location>
</feature>
<organism evidence="2 3">
    <name type="scientific">Rangifer tarandus platyrhynchus</name>
    <name type="common">Svalbard reindeer</name>
    <dbReference type="NCBI Taxonomy" id="3082113"/>
    <lineage>
        <taxon>Eukaryota</taxon>
        <taxon>Metazoa</taxon>
        <taxon>Chordata</taxon>
        <taxon>Craniata</taxon>
        <taxon>Vertebrata</taxon>
        <taxon>Euteleostomi</taxon>
        <taxon>Mammalia</taxon>
        <taxon>Eutheria</taxon>
        <taxon>Laurasiatheria</taxon>
        <taxon>Artiodactyla</taxon>
        <taxon>Ruminantia</taxon>
        <taxon>Pecora</taxon>
        <taxon>Cervidae</taxon>
        <taxon>Odocoileinae</taxon>
        <taxon>Rangifer</taxon>
    </lineage>
</organism>
<accession>A0ABN8ZNG6</accession>
<feature type="compositionally biased region" description="Pro residues" evidence="1">
    <location>
        <begin position="140"/>
        <end position="170"/>
    </location>
</feature>